<evidence type="ECO:0000313" key="13">
    <source>
        <dbReference type="Proteomes" id="UP000628840"/>
    </source>
</evidence>
<dbReference type="CDD" id="cd00840">
    <property type="entry name" value="MPP_Mre11_N"/>
    <property type="match status" value="1"/>
</dbReference>
<accession>A0A830EY91</accession>
<dbReference type="GO" id="GO:0004519">
    <property type="term" value="F:endonuclease activity"/>
    <property type="evidence" value="ECO:0007669"/>
    <property type="project" value="UniProtKB-UniRule"/>
</dbReference>
<feature type="compositionally biased region" description="Basic and acidic residues" evidence="10">
    <location>
        <begin position="254"/>
        <end position="263"/>
    </location>
</feature>
<protein>
    <recommendedName>
        <fullName evidence="9">DNA double-strand break repair protein Mre11</fullName>
        <ecNumber evidence="9">3.1.-.-</ecNumber>
    </recommendedName>
</protein>
<evidence type="ECO:0000256" key="10">
    <source>
        <dbReference type="SAM" id="MobiDB-lite"/>
    </source>
</evidence>
<dbReference type="HAMAP" id="MF_02044">
    <property type="entry name" value="Mre11"/>
    <property type="match status" value="1"/>
</dbReference>
<feature type="binding site" evidence="9">
    <location>
        <position position="50"/>
    </location>
    <ligand>
        <name>Mn(2+)</name>
        <dbReference type="ChEBI" id="CHEBI:29035"/>
        <label>1</label>
    </ligand>
</feature>
<feature type="binding site" evidence="9">
    <location>
        <position position="183"/>
    </location>
    <ligand>
        <name>Mn(2+)</name>
        <dbReference type="ChEBI" id="CHEBI:29035"/>
        <label>1</label>
    </ligand>
</feature>
<comment type="activity regulation">
    <text evidence="9">Nuclease activity is regulated by Rad50.</text>
</comment>
<feature type="binding site" evidence="9">
    <location>
        <position position="85"/>
    </location>
    <ligand>
        <name>Mn(2+)</name>
        <dbReference type="ChEBI" id="CHEBI:29035"/>
        <label>2</label>
    </ligand>
</feature>
<comment type="caution">
    <text evidence="12">The sequence shown here is derived from an EMBL/GenBank/DDBJ whole genome shotgun (WGS) entry which is preliminary data.</text>
</comment>
<evidence type="ECO:0000259" key="11">
    <source>
        <dbReference type="Pfam" id="PF00149"/>
    </source>
</evidence>
<evidence type="ECO:0000256" key="6">
    <source>
        <dbReference type="ARBA" id="ARBA00022839"/>
    </source>
</evidence>
<keyword evidence="13" id="KW-1185">Reference proteome</keyword>
<dbReference type="InterPro" id="IPR029052">
    <property type="entry name" value="Metallo-depent_PP-like"/>
</dbReference>
<keyword evidence="7 9" id="KW-0234">DNA repair</keyword>
<reference evidence="12 13" key="1">
    <citation type="journal article" date="2019" name="Int. J. Syst. Evol. Microbiol.">
        <title>The Global Catalogue of Microorganisms (GCM) 10K type strain sequencing project: providing services to taxonomists for standard genome sequencing and annotation.</title>
        <authorList>
            <consortium name="The Broad Institute Genomics Platform"/>
            <consortium name="The Broad Institute Genome Sequencing Center for Infectious Disease"/>
            <person name="Wu L."/>
            <person name="Ma J."/>
        </authorList>
    </citation>
    <scope>NUCLEOTIDE SEQUENCE [LARGE SCALE GENOMIC DNA]</scope>
    <source>
        <strain evidence="12 13">JCM 19585</strain>
    </source>
</reference>
<feature type="region of interest" description="Disordered" evidence="10">
    <location>
        <begin position="201"/>
        <end position="272"/>
    </location>
</feature>
<feature type="binding site" evidence="9">
    <location>
        <position position="50"/>
    </location>
    <ligand>
        <name>Mn(2+)</name>
        <dbReference type="ChEBI" id="CHEBI:29035"/>
        <label>2</label>
    </ligand>
</feature>
<feature type="binding site" evidence="9">
    <location>
        <position position="150"/>
    </location>
    <ligand>
        <name>Mn(2+)</name>
        <dbReference type="ChEBI" id="CHEBI:29035"/>
        <label>2</label>
    </ligand>
</feature>
<evidence type="ECO:0000256" key="8">
    <source>
        <dbReference type="ARBA" id="ARBA00023211"/>
    </source>
</evidence>
<dbReference type="Pfam" id="PF00149">
    <property type="entry name" value="Metallophos"/>
    <property type="match status" value="1"/>
</dbReference>
<sequence>MTKVIHTGDTHLGYRQYHSPVRRQDFLDAFRRVVEDAIADDVDAVVHAGDLYHDRTPGLEDLMGTIDVLRPLAEADIPFLAVVGNHEGTRHAQWLDLFETLGLAERLDSEGRRVGDTVFYGMDHVPKSKRDDLDYEFAARDAAHTALVSHGLFAPFPHGDWDLEEVLEEATVAFDAVLLGDDHTADTVRVDGTWATYCGSTERASASERDPRGYNVVEFADDERSEAASDDRSGNETRREAPRTTSGGAASDESGERAEKGDAGETGAGVHVRRRGIDTREFVFVDLELAEGEDGERVRQRLREESLEDAVVIVTIEGDGGEVTPADVERFGDEQGALVTRVNDRREVSVEADYEVSFADPDEAVRERVRDLGLSEAARGIDDTVRQGDVADSNVRDAVAERVRDLVDAGDLAAFEAADDGRDGESRTEPADDRETEGAADAREDEPTTTTVEDYL</sequence>
<dbReference type="InterPro" id="IPR004843">
    <property type="entry name" value="Calcineurin-like_PHP"/>
</dbReference>
<dbReference type="GO" id="GO:0000403">
    <property type="term" value="F:Y-form DNA binding"/>
    <property type="evidence" value="ECO:0007669"/>
    <property type="project" value="UniProtKB-UniRule"/>
</dbReference>
<feature type="region of interest" description="Disordered" evidence="10">
    <location>
        <begin position="410"/>
        <end position="456"/>
    </location>
</feature>
<comment type="subunit">
    <text evidence="9">Homodimer. Forms a heterotetramer composed of two Mre11 subunits and two Rad50 subunits.</text>
</comment>
<dbReference type="PANTHER" id="PTHR30337">
    <property type="entry name" value="COMPONENT OF ATP-DEPENDENT DSDNA EXONUCLEASE"/>
    <property type="match status" value="1"/>
</dbReference>
<dbReference type="GO" id="GO:0008408">
    <property type="term" value="F:3'-5' exonuclease activity"/>
    <property type="evidence" value="ECO:0007669"/>
    <property type="project" value="UniProtKB-UniRule"/>
</dbReference>
<dbReference type="OrthoDB" id="11638at2157"/>
<comment type="similarity">
    <text evidence="9">Belongs to the MRE11/RAD32 family.</text>
</comment>
<evidence type="ECO:0000256" key="3">
    <source>
        <dbReference type="ARBA" id="ARBA00022759"/>
    </source>
</evidence>
<feature type="binding site" evidence="9">
    <location>
        <position position="9"/>
    </location>
    <ligand>
        <name>Mn(2+)</name>
        <dbReference type="ChEBI" id="CHEBI:29035"/>
        <label>1</label>
    </ligand>
</feature>
<evidence type="ECO:0000256" key="7">
    <source>
        <dbReference type="ARBA" id="ARBA00023204"/>
    </source>
</evidence>
<dbReference type="GO" id="GO:0045027">
    <property type="term" value="F:DNA end binding"/>
    <property type="evidence" value="ECO:0007669"/>
    <property type="project" value="UniProtKB-UniRule"/>
</dbReference>
<name>A0A830EY91_9EURY</name>
<organism evidence="12 13">
    <name type="scientific">Halarchaeum grantii</name>
    <dbReference type="NCBI Taxonomy" id="1193105"/>
    <lineage>
        <taxon>Archaea</taxon>
        <taxon>Methanobacteriati</taxon>
        <taxon>Methanobacteriota</taxon>
        <taxon>Stenosarchaea group</taxon>
        <taxon>Halobacteria</taxon>
        <taxon>Halobacteriales</taxon>
        <taxon>Halobacteriaceae</taxon>
    </lineage>
</organism>
<dbReference type="InterPro" id="IPR050535">
    <property type="entry name" value="DNA_Repair-Maintenance_Comp"/>
</dbReference>
<feature type="active site" description="Proton donor" evidence="9">
    <location>
        <position position="86"/>
    </location>
</feature>
<comment type="caution">
    <text evidence="9">Lacks conserved residue(s) required for the propagation of feature annotation.</text>
</comment>
<dbReference type="EMBL" id="BMPF01000006">
    <property type="protein sequence ID" value="GGL43799.1"/>
    <property type="molecule type" value="Genomic_DNA"/>
</dbReference>
<comment type="cofactor">
    <cofactor evidence="9">
        <name>Mn(2+)</name>
        <dbReference type="ChEBI" id="CHEBI:29035"/>
    </cofactor>
    <text evidence="9">Binds 2 manganese ions per subunit.</text>
</comment>
<evidence type="ECO:0000256" key="2">
    <source>
        <dbReference type="ARBA" id="ARBA00022723"/>
    </source>
</evidence>
<feature type="binding site" evidence="9">
    <location>
        <position position="11"/>
    </location>
    <ligand>
        <name>Mn(2+)</name>
        <dbReference type="ChEBI" id="CHEBI:29035"/>
        <label>1</label>
    </ligand>
</feature>
<dbReference type="InterPro" id="IPR041796">
    <property type="entry name" value="Mre11_N"/>
</dbReference>
<evidence type="ECO:0000256" key="1">
    <source>
        <dbReference type="ARBA" id="ARBA00022722"/>
    </source>
</evidence>
<proteinExistence type="inferred from homology"/>
<keyword evidence="2 9" id="KW-0479">Metal-binding</keyword>
<dbReference type="InterPro" id="IPR032885">
    <property type="entry name" value="Mre11_archaea-type"/>
</dbReference>
<dbReference type="EC" id="3.1.-.-" evidence="9"/>
<dbReference type="GO" id="GO:0030145">
    <property type="term" value="F:manganese ion binding"/>
    <property type="evidence" value="ECO:0007669"/>
    <property type="project" value="UniProtKB-UniRule"/>
</dbReference>
<dbReference type="AlphaFoldDB" id="A0A830EY91"/>
<evidence type="ECO:0000256" key="4">
    <source>
        <dbReference type="ARBA" id="ARBA00022763"/>
    </source>
</evidence>
<comment type="function">
    <text evidence="9">Part of the Rad50/Mre11 complex, which is involved in the early steps of DNA double-strand break (DSB) repair. Mre11 binds to DSB ends and has both double-stranded 3'-5' exonuclease activity and single-stranded endonuclease activity.</text>
</comment>
<keyword evidence="3 9" id="KW-0255">Endonuclease</keyword>
<feature type="compositionally biased region" description="Basic and acidic residues" evidence="10">
    <location>
        <begin position="419"/>
        <end position="446"/>
    </location>
</feature>
<evidence type="ECO:0000256" key="9">
    <source>
        <dbReference type="HAMAP-Rule" id="MF_02044"/>
    </source>
</evidence>
<dbReference type="GO" id="GO:0006302">
    <property type="term" value="P:double-strand break repair"/>
    <property type="evidence" value="ECO:0007669"/>
    <property type="project" value="UniProtKB-UniRule"/>
</dbReference>
<feature type="compositionally biased region" description="Basic and acidic residues" evidence="10">
    <location>
        <begin position="225"/>
        <end position="242"/>
    </location>
</feature>
<evidence type="ECO:0000256" key="5">
    <source>
        <dbReference type="ARBA" id="ARBA00022801"/>
    </source>
</evidence>
<dbReference type="SUPFAM" id="SSF56300">
    <property type="entry name" value="Metallo-dependent phosphatases"/>
    <property type="match status" value="1"/>
</dbReference>
<keyword evidence="5 9" id="KW-0378">Hydrolase</keyword>
<dbReference type="PANTHER" id="PTHR30337:SF0">
    <property type="entry name" value="NUCLEASE SBCCD SUBUNIT D"/>
    <property type="match status" value="1"/>
</dbReference>
<dbReference type="Proteomes" id="UP000628840">
    <property type="component" value="Unassembled WGS sequence"/>
</dbReference>
<gene>
    <name evidence="9" type="primary">mre11</name>
    <name evidence="12" type="ORF">GCM10009037_29050</name>
</gene>
<feature type="domain" description="Calcineurin-like phosphoesterase" evidence="11">
    <location>
        <begin position="3"/>
        <end position="183"/>
    </location>
</feature>
<dbReference type="RefSeq" id="WP_188884403.1">
    <property type="nucleotide sequence ID" value="NZ_BMPF01000006.1"/>
</dbReference>
<keyword evidence="4 9" id="KW-0227">DNA damage</keyword>
<evidence type="ECO:0000313" key="12">
    <source>
        <dbReference type="EMBL" id="GGL43799.1"/>
    </source>
</evidence>
<dbReference type="Gene3D" id="3.60.21.10">
    <property type="match status" value="1"/>
</dbReference>
<keyword evidence="8 9" id="KW-0464">Manganese</keyword>
<keyword evidence="1 9" id="KW-0540">Nuclease</keyword>
<keyword evidence="6 9" id="KW-0269">Exonuclease</keyword>